<dbReference type="Pfam" id="PF07221">
    <property type="entry name" value="GlcNAc_2-epim"/>
    <property type="match status" value="1"/>
</dbReference>
<dbReference type="GO" id="GO:0005975">
    <property type="term" value="P:carbohydrate metabolic process"/>
    <property type="evidence" value="ECO:0007669"/>
    <property type="project" value="InterPro"/>
</dbReference>
<accession>A0A5C8ZLC2</accession>
<evidence type="ECO:0000256" key="1">
    <source>
        <dbReference type="ARBA" id="ARBA00008558"/>
    </source>
</evidence>
<name>A0A5C8ZLC2_9ACTN</name>
<dbReference type="InterPro" id="IPR010819">
    <property type="entry name" value="AGE/CE"/>
</dbReference>
<sequence length="441" mass="47324">MSAAGTTRTSGQRLPGWLGQPTHRAWLDEHCRDLLAFGQLFPADGGGAAWLDEVGEPDPSHGVQTWITARMAHVYSLGHLLGVPGAGALADEALAGLWDAERGADGDAPLRDRANGGWFSKLDASGTPAEGKACYDHAFVVLASSTATAAGRAGAQELFREALAVYEERFWDEAAGMPVDTWDTSFSSLDDYRGINGAMHSVEASLAASDVLADVLGDDEGSARWRRRALTILAKVAAWSRDNGWRVPEHFDSSWSVQLEYNADKKADPFKPYGATIGHGLEWSRLLLHGDATARAAGEEPPAGLVDAAVALFARAVEDGWDVDGLPGFVYTTDWSGAPVVRDRMHWVPAEATAAAAALVLATGEQPYADQYALWWDHIADVVLDHEDGSWHHQLDERNRPSGTVWPGKADLYHAVGATLVPRLPLAPSQATAVRQGLLRG</sequence>
<dbReference type="InterPro" id="IPR008928">
    <property type="entry name" value="6-hairpin_glycosidase_sf"/>
</dbReference>
<dbReference type="AlphaFoldDB" id="A0A5C8ZLC2"/>
<protein>
    <submittedName>
        <fullName evidence="3">AGE family epimerase/isomerase</fullName>
    </submittedName>
</protein>
<dbReference type="OrthoDB" id="9806359at2"/>
<gene>
    <name evidence="3" type="ORF">FMM08_01755</name>
</gene>
<evidence type="ECO:0000256" key="2">
    <source>
        <dbReference type="ARBA" id="ARBA00023235"/>
    </source>
</evidence>
<dbReference type="Gene3D" id="1.50.10.10">
    <property type="match status" value="1"/>
</dbReference>
<dbReference type="EMBL" id="VKAC01000001">
    <property type="protein sequence ID" value="TXR57971.1"/>
    <property type="molecule type" value="Genomic_DNA"/>
</dbReference>
<evidence type="ECO:0000313" key="3">
    <source>
        <dbReference type="EMBL" id="TXR57971.1"/>
    </source>
</evidence>
<dbReference type="InterPro" id="IPR012341">
    <property type="entry name" value="6hp_glycosidase-like_sf"/>
</dbReference>
<comment type="caution">
    <text evidence="3">The sequence shown here is derived from an EMBL/GenBank/DDBJ whole genome shotgun (WGS) entry which is preliminary data.</text>
</comment>
<reference evidence="3 4" key="1">
    <citation type="submission" date="2019-07" db="EMBL/GenBank/DDBJ databases">
        <title>Quadrisphaera sp. strain DD2A genome sequencing and assembly.</title>
        <authorList>
            <person name="Kim I."/>
        </authorList>
    </citation>
    <scope>NUCLEOTIDE SEQUENCE [LARGE SCALE GENOMIC DNA]</scope>
    <source>
        <strain evidence="3 4">DD2A</strain>
    </source>
</reference>
<keyword evidence="2 3" id="KW-0413">Isomerase</keyword>
<dbReference type="Proteomes" id="UP000321234">
    <property type="component" value="Unassembled WGS sequence"/>
</dbReference>
<keyword evidence="4" id="KW-1185">Reference proteome</keyword>
<evidence type="ECO:0000313" key="4">
    <source>
        <dbReference type="Proteomes" id="UP000321234"/>
    </source>
</evidence>
<dbReference type="SUPFAM" id="SSF48208">
    <property type="entry name" value="Six-hairpin glycosidases"/>
    <property type="match status" value="1"/>
</dbReference>
<dbReference type="GO" id="GO:0016853">
    <property type="term" value="F:isomerase activity"/>
    <property type="evidence" value="ECO:0007669"/>
    <property type="project" value="UniProtKB-KW"/>
</dbReference>
<dbReference type="PANTHER" id="PTHR15108">
    <property type="entry name" value="N-ACYLGLUCOSAMINE-2-EPIMERASE"/>
    <property type="match status" value="1"/>
</dbReference>
<dbReference type="RefSeq" id="WP_147924582.1">
    <property type="nucleotide sequence ID" value="NZ_VKAC01000001.1"/>
</dbReference>
<proteinExistence type="inferred from homology"/>
<comment type="similarity">
    <text evidence="1">Belongs to the N-acylglucosamine 2-epimerase family.</text>
</comment>
<organism evidence="3 4">
    <name type="scientific">Quadrisphaera setariae</name>
    <dbReference type="NCBI Taxonomy" id="2593304"/>
    <lineage>
        <taxon>Bacteria</taxon>
        <taxon>Bacillati</taxon>
        <taxon>Actinomycetota</taxon>
        <taxon>Actinomycetes</taxon>
        <taxon>Kineosporiales</taxon>
        <taxon>Kineosporiaceae</taxon>
        <taxon>Quadrisphaera</taxon>
    </lineage>
</organism>